<dbReference type="InterPro" id="IPR052338">
    <property type="entry name" value="Transposase_5"/>
</dbReference>
<dbReference type="EMBL" id="HAED01020431">
    <property type="protein sequence ID" value="SBR06989.1"/>
    <property type="molecule type" value="Transcribed_RNA"/>
</dbReference>
<feature type="non-terminal residue" evidence="2">
    <location>
        <position position="1"/>
    </location>
</feature>
<evidence type="ECO:0000259" key="1">
    <source>
        <dbReference type="Pfam" id="PF01498"/>
    </source>
</evidence>
<dbReference type="InterPro" id="IPR002492">
    <property type="entry name" value="Transposase_Tc1-like"/>
</dbReference>
<reference evidence="2" key="2">
    <citation type="submission" date="2016-06" db="EMBL/GenBank/DDBJ databases">
        <title>The genome of a short-lived fish provides insights into sex chromosome evolution and the genetic control of aging.</title>
        <authorList>
            <person name="Reichwald K."/>
            <person name="Felder M."/>
            <person name="Petzold A."/>
            <person name="Koch P."/>
            <person name="Groth M."/>
            <person name="Platzer M."/>
        </authorList>
    </citation>
    <scope>NUCLEOTIDE SEQUENCE</scope>
    <source>
        <tissue evidence="2">Brain</tissue>
    </source>
</reference>
<dbReference type="InterPro" id="IPR036397">
    <property type="entry name" value="RNaseH_sf"/>
</dbReference>
<dbReference type="SUPFAM" id="SSF46689">
    <property type="entry name" value="Homeodomain-like"/>
    <property type="match status" value="1"/>
</dbReference>
<dbReference type="Pfam" id="PF01498">
    <property type="entry name" value="HTH_Tnp_Tc3_2"/>
    <property type="match status" value="1"/>
</dbReference>
<protein>
    <recommendedName>
        <fullName evidence="1">Transposase Tc1-like domain-containing protein</fullName>
    </recommendedName>
</protein>
<dbReference type="InterPro" id="IPR009057">
    <property type="entry name" value="Homeodomain-like_sf"/>
</dbReference>
<gene>
    <name evidence="2" type="primary">Nfu_g_1_020846</name>
</gene>
<dbReference type="GO" id="GO:0015074">
    <property type="term" value="P:DNA integration"/>
    <property type="evidence" value="ECO:0007669"/>
    <property type="project" value="InterPro"/>
</dbReference>
<accession>A0A1A8JKP3</accession>
<dbReference type="EMBL" id="HAEE01000665">
    <property type="protein sequence ID" value="SBR20681.1"/>
    <property type="molecule type" value="Transcribed_RNA"/>
</dbReference>
<dbReference type="AlphaFoldDB" id="A0A1A8JKP3"/>
<dbReference type="PANTHER" id="PTHR23022">
    <property type="entry name" value="TRANSPOSABLE ELEMENT-RELATED"/>
    <property type="match status" value="1"/>
</dbReference>
<reference evidence="2" key="1">
    <citation type="submission" date="2016-05" db="EMBL/GenBank/DDBJ databases">
        <authorList>
            <person name="Lavstsen T."/>
            <person name="Jespersen J.S."/>
        </authorList>
    </citation>
    <scope>NUCLEOTIDE SEQUENCE</scope>
    <source>
        <tissue evidence="2">Brain</tissue>
    </source>
</reference>
<dbReference type="GO" id="GO:0003677">
    <property type="term" value="F:DNA binding"/>
    <property type="evidence" value="ECO:0007669"/>
    <property type="project" value="InterPro"/>
</dbReference>
<evidence type="ECO:0000313" key="2">
    <source>
        <dbReference type="EMBL" id="SBR20681.1"/>
    </source>
</evidence>
<name>A0A1A8JKP3_NOTKU</name>
<dbReference type="GO" id="GO:0006313">
    <property type="term" value="P:DNA transposition"/>
    <property type="evidence" value="ECO:0007669"/>
    <property type="project" value="InterPro"/>
</dbReference>
<organism evidence="2">
    <name type="scientific">Nothobranchius kuhntae</name>
    <name type="common">Beira killifish</name>
    <dbReference type="NCBI Taxonomy" id="321403"/>
    <lineage>
        <taxon>Eukaryota</taxon>
        <taxon>Metazoa</taxon>
        <taxon>Chordata</taxon>
        <taxon>Craniata</taxon>
        <taxon>Vertebrata</taxon>
        <taxon>Euteleostomi</taxon>
        <taxon>Actinopterygii</taxon>
        <taxon>Neopterygii</taxon>
        <taxon>Teleostei</taxon>
        <taxon>Neoteleostei</taxon>
        <taxon>Acanthomorphata</taxon>
        <taxon>Ovalentaria</taxon>
        <taxon>Atherinomorphae</taxon>
        <taxon>Cyprinodontiformes</taxon>
        <taxon>Nothobranchiidae</taxon>
        <taxon>Nothobranchius</taxon>
    </lineage>
</organism>
<feature type="domain" description="Transposase Tc1-like" evidence="1">
    <location>
        <begin position="77"/>
        <end position="138"/>
    </location>
</feature>
<sequence length="234" mass="26439">RVRKGQLTMEERQTIITLQNVGISYRELAKKVKVLVSTVSFTIKSHSGANSDRKRSGRPKATTASEDKFLRANSFCDRQLTGQQLQAQLNSGRSKQVSVSTVKRRLRVAGLTGGVAARKPLLRRQNKRKRLAWAMKYCHWTAEDWKKVLWTDESKFEIFGSSRRIFVRCRVGERMVPQCVTSTVKYGGGSVMVWGIFAGSRVGSLYRVRCTLNQNGYHRILQHHAVPSGMPLVG</sequence>
<dbReference type="Gene3D" id="3.30.420.10">
    <property type="entry name" value="Ribonuclease H-like superfamily/Ribonuclease H"/>
    <property type="match status" value="1"/>
</dbReference>
<proteinExistence type="predicted"/>
<dbReference type="PANTHER" id="PTHR23022:SF135">
    <property type="entry name" value="SI:DKEY-77F5.3"/>
    <property type="match status" value="1"/>
</dbReference>